<dbReference type="PANTHER" id="PTHR12121">
    <property type="entry name" value="CARBON CATABOLITE REPRESSOR PROTEIN 4"/>
    <property type="match status" value="1"/>
</dbReference>
<dbReference type="InterPro" id="IPR036691">
    <property type="entry name" value="Endo/exonu/phosph_ase_sf"/>
</dbReference>
<feature type="domain" description="Endonuclease/exonuclease/phosphatase" evidence="2">
    <location>
        <begin position="43"/>
        <end position="288"/>
    </location>
</feature>
<dbReference type="InterPro" id="IPR050410">
    <property type="entry name" value="CCR4/nocturin_mRNA_transcr"/>
</dbReference>
<feature type="chain" id="PRO_5047140326" evidence="1">
    <location>
        <begin position="21"/>
        <end position="300"/>
    </location>
</feature>
<organism evidence="3 4">
    <name type="scientific">Rubrivirga litoralis</name>
    <dbReference type="NCBI Taxonomy" id="3075598"/>
    <lineage>
        <taxon>Bacteria</taxon>
        <taxon>Pseudomonadati</taxon>
        <taxon>Rhodothermota</taxon>
        <taxon>Rhodothermia</taxon>
        <taxon>Rhodothermales</taxon>
        <taxon>Rubricoccaceae</taxon>
        <taxon>Rubrivirga</taxon>
    </lineage>
</organism>
<dbReference type="PANTHER" id="PTHR12121:SF36">
    <property type="entry name" value="ENDONUCLEASE_EXONUCLEASE_PHOSPHATASE DOMAIN-CONTAINING PROTEIN"/>
    <property type="match status" value="1"/>
</dbReference>
<keyword evidence="3" id="KW-0540">Nuclease</keyword>
<accession>A0ABU3BS55</accession>
<keyword evidence="3" id="KW-0378">Hydrolase</keyword>
<keyword evidence="4" id="KW-1185">Reference proteome</keyword>
<reference evidence="3 4" key="1">
    <citation type="submission" date="2023-09" db="EMBL/GenBank/DDBJ databases">
        <authorList>
            <person name="Rey-Velasco X."/>
        </authorList>
    </citation>
    <scope>NUCLEOTIDE SEQUENCE [LARGE SCALE GENOMIC DNA]</scope>
    <source>
        <strain evidence="3 4">F394</strain>
    </source>
</reference>
<dbReference type="RefSeq" id="WP_311663756.1">
    <property type="nucleotide sequence ID" value="NZ_JAVRHT010000022.1"/>
</dbReference>
<proteinExistence type="predicted"/>
<dbReference type="PROSITE" id="PS51257">
    <property type="entry name" value="PROKAR_LIPOPROTEIN"/>
    <property type="match status" value="1"/>
</dbReference>
<evidence type="ECO:0000313" key="3">
    <source>
        <dbReference type="EMBL" id="MDT0632128.1"/>
    </source>
</evidence>
<name>A0ABU3BS55_9BACT</name>
<keyword evidence="1" id="KW-0732">Signal</keyword>
<dbReference type="EMBL" id="JAVRHT010000022">
    <property type="protein sequence ID" value="MDT0632128.1"/>
    <property type="molecule type" value="Genomic_DNA"/>
</dbReference>
<keyword evidence="3" id="KW-0255">Endonuclease</keyword>
<dbReference type="Gene3D" id="3.60.10.10">
    <property type="entry name" value="Endonuclease/exonuclease/phosphatase"/>
    <property type="match status" value="1"/>
</dbReference>
<feature type="signal peptide" evidence="1">
    <location>
        <begin position="1"/>
        <end position="20"/>
    </location>
</feature>
<dbReference type="GO" id="GO:0004519">
    <property type="term" value="F:endonuclease activity"/>
    <property type="evidence" value="ECO:0007669"/>
    <property type="project" value="UniProtKB-KW"/>
</dbReference>
<dbReference type="Pfam" id="PF03372">
    <property type="entry name" value="Exo_endo_phos"/>
    <property type="match status" value="1"/>
</dbReference>
<dbReference type="SUPFAM" id="SSF56219">
    <property type="entry name" value="DNase I-like"/>
    <property type="match status" value="1"/>
</dbReference>
<dbReference type="Proteomes" id="UP001267426">
    <property type="component" value="Unassembled WGS sequence"/>
</dbReference>
<comment type="caution">
    <text evidence="3">The sequence shown here is derived from an EMBL/GenBank/DDBJ whole genome shotgun (WGS) entry which is preliminary data.</text>
</comment>
<sequence>MTVRRPALVLAALAGLLALGACGTARPDRPQDGAATDAAVRVMSFNLRLHLASDSANAWPHRRDAAAAIVGGADLAGVQEATPAMLDDLDARLPGFARIGVGREADGGGEQSALLYRADRFEVLDSGTFWLSPTPDVPGSVGWDAALPRIATWARLRDRRGGAALVAVNTHFDHVGETARRESARLLVERARALAGDGPLVVTGDVNAADTSAVYRTLTADFRDARLVSEAPATGPTATWTDFGRATDDRRIDFVFVSGPVRVLRAATDDRTIGDVAGTDSRRLPSDHTPVTATLVLDAP</sequence>
<gene>
    <name evidence="3" type="ORF">RM540_10265</name>
</gene>
<evidence type="ECO:0000313" key="4">
    <source>
        <dbReference type="Proteomes" id="UP001267426"/>
    </source>
</evidence>
<dbReference type="CDD" id="cd09083">
    <property type="entry name" value="EEP-1"/>
    <property type="match status" value="1"/>
</dbReference>
<protein>
    <submittedName>
        <fullName evidence="3">Endonuclease/exonuclease/phosphatase family protein</fullName>
    </submittedName>
</protein>
<evidence type="ECO:0000259" key="2">
    <source>
        <dbReference type="Pfam" id="PF03372"/>
    </source>
</evidence>
<dbReference type="InterPro" id="IPR005135">
    <property type="entry name" value="Endo/exonuclease/phosphatase"/>
</dbReference>
<evidence type="ECO:0000256" key="1">
    <source>
        <dbReference type="SAM" id="SignalP"/>
    </source>
</evidence>